<dbReference type="EMBL" id="CP027668">
    <property type="protein sequence ID" value="AVO46113.1"/>
    <property type="molecule type" value="Genomic_DNA"/>
</dbReference>
<dbReference type="KEGG" id="phr:C6569_14105"/>
<dbReference type="PROSITE" id="PS00708">
    <property type="entry name" value="PRO_ENDOPEP_SER"/>
    <property type="match status" value="1"/>
</dbReference>
<keyword evidence="4" id="KW-1185">Reference proteome</keyword>
<organism evidence="3 4">
    <name type="scientific">Phreatobacter cathodiphilus</name>
    <dbReference type="NCBI Taxonomy" id="1868589"/>
    <lineage>
        <taxon>Bacteria</taxon>
        <taxon>Pseudomonadati</taxon>
        <taxon>Pseudomonadota</taxon>
        <taxon>Alphaproteobacteria</taxon>
        <taxon>Hyphomicrobiales</taxon>
        <taxon>Phreatobacteraceae</taxon>
        <taxon>Phreatobacter</taxon>
    </lineage>
</organism>
<evidence type="ECO:0000313" key="3">
    <source>
        <dbReference type="EMBL" id="AVO46113.1"/>
    </source>
</evidence>
<dbReference type="PANTHER" id="PTHR43265:SF1">
    <property type="entry name" value="ESTERASE ESTD"/>
    <property type="match status" value="1"/>
</dbReference>
<dbReference type="RefSeq" id="WP_106749454.1">
    <property type="nucleotide sequence ID" value="NZ_CP027668.1"/>
</dbReference>
<evidence type="ECO:0000313" key="4">
    <source>
        <dbReference type="Proteomes" id="UP000237889"/>
    </source>
</evidence>
<dbReference type="GO" id="GO:0052689">
    <property type="term" value="F:carboxylic ester hydrolase activity"/>
    <property type="evidence" value="ECO:0007669"/>
    <property type="project" value="TreeGrafter"/>
</dbReference>
<name>A0A2S0NDX3_9HYPH</name>
<dbReference type="GO" id="GO:0004252">
    <property type="term" value="F:serine-type endopeptidase activity"/>
    <property type="evidence" value="ECO:0007669"/>
    <property type="project" value="InterPro"/>
</dbReference>
<feature type="domain" description="Serine aminopeptidase S33" evidence="2">
    <location>
        <begin position="62"/>
        <end position="159"/>
    </location>
</feature>
<sequence>MALLQTETDLRFLGADGTPLAGTLTMPASDGEVPGLLLIQGSGPTDRDGNQRPHLVPDLLRNLAGMLARFGIASLRCDKRGMGAVAGSLPTNPAALVDFARWDHFVEDARLALAALAAQEGVDGRRVGLLGHSEGGLIALDLAAGGTASPAMMILVATPGRPIATVLRDQLGRLGRRQGAPEAVLAGLLDENDRILAGLAAGEGYPAVISPGLAGLYPAYLLRYWQGFAARDPAALAARCPCPVLVLAGGADLQVSAERDVPALEAGLAGRAATGATRHRVSLIAGASHNLTSVAAPDDPGHAGPLHPDVQPALAGWFRENGWI</sequence>
<protein>
    <submittedName>
        <fullName evidence="3">Alpha/beta hydrolase</fullName>
    </submittedName>
</protein>
<dbReference type="InterPro" id="IPR022742">
    <property type="entry name" value="Hydrolase_4"/>
</dbReference>
<dbReference type="Gene3D" id="3.40.50.1820">
    <property type="entry name" value="alpha/beta hydrolase"/>
    <property type="match status" value="1"/>
</dbReference>
<keyword evidence="1 3" id="KW-0378">Hydrolase</keyword>
<accession>A0A2S0NDX3</accession>
<gene>
    <name evidence="3" type="ORF">C6569_14105</name>
</gene>
<evidence type="ECO:0000256" key="1">
    <source>
        <dbReference type="ARBA" id="ARBA00022801"/>
    </source>
</evidence>
<dbReference type="Pfam" id="PF12146">
    <property type="entry name" value="Hydrolase_4"/>
    <property type="match status" value="1"/>
</dbReference>
<dbReference type="GO" id="GO:0006508">
    <property type="term" value="P:proteolysis"/>
    <property type="evidence" value="ECO:0007669"/>
    <property type="project" value="InterPro"/>
</dbReference>
<proteinExistence type="predicted"/>
<dbReference type="InterPro" id="IPR029058">
    <property type="entry name" value="AB_hydrolase_fold"/>
</dbReference>
<dbReference type="OrthoDB" id="9809549at2"/>
<reference evidence="3 4" key="1">
    <citation type="submission" date="2018-03" db="EMBL/GenBank/DDBJ databases">
        <title>Genome sequencing of Phreatobacter sp.</title>
        <authorList>
            <person name="Kim S.-J."/>
            <person name="Heo J."/>
            <person name="Kwon S.-W."/>
        </authorList>
    </citation>
    <scope>NUCLEOTIDE SEQUENCE [LARGE SCALE GENOMIC DNA]</scope>
    <source>
        <strain evidence="3 4">S-12</strain>
    </source>
</reference>
<dbReference type="AlphaFoldDB" id="A0A2S0NDX3"/>
<dbReference type="InterPro" id="IPR053145">
    <property type="entry name" value="AB_hydrolase_Est10"/>
</dbReference>
<dbReference type="InterPro" id="IPR002471">
    <property type="entry name" value="Pept_S9_AS"/>
</dbReference>
<evidence type="ECO:0000259" key="2">
    <source>
        <dbReference type="Pfam" id="PF12146"/>
    </source>
</evidence>
<dbReference type="SUPFAM" id="SSF53474">
    <property type="entry name" value="alpha/beta-Hydrolases"/>
    <property type="match status" value="1"/>
</dbReference>
<dbReference type="Proteomes" id="UP000237889">
    <property type="component" value="Chromosome"/>
</dbReference>
<dbReference type="PANTHER" id="PTHR43265">
    <property type="entry name" value="ESTERASE ESTD"/>
    <property type="match status" value="1"/>
</dbReference>